<name>A0ABY5Y431_9BACT</name>
<keyword evidence="5" id="KW-1185">Reference proteome</keyword>
<dbReference type="Proteomes" id="UP001058120">
    <property type="component" value="Chromosome"/>
</dbReference>
<dbReference type="RefSeq" id="WP_334316067.1">
    <property type="nucleotide sequence ID" value="NZ_CP065938.1"/>
</dbReference>
<protein>
    <submittedName>
        <fullName evidence="4">HIT domain-containing protein</fullName>
    </submittedName>
</protein>
<dbReference type="PANTHER" id="PTHR42997:SF1">
    <property type="entry name" value="AP-4-A PHOSPHORYLASE"/>
    <property type="match status" value="1"/>
</dbReference>
<dbReference type="CDD" id="cd01275">
    <property type="entry name" value="FHIT"/>
    <property type="match status" value="1"/>
</dbReference>
<evidence type="ECO:0000256" key="2">
    <source>
        <dbReference type="PROSITE-ProRule" id="PRU00464"/>
    </source>
</evidence>
<sequence>MQNMWAPWRMEYILSKKENNGCVFCLNSFNPELTEEDEKRLVVYKGGRVFVMLNRYPYAAGHLMVIPFRHCMDITELSEEERNELMEIISLSCKAIRRVCRPDGINMGINLGKAAGAGIADHLHAHLVPRWEGDSQFIAVVADVRLIPERLETMQKTFALAFKEIMD</sequence>
<organism evidence="4 5">
    <name type="scientific">Taurinivorans muris</name>
    <dbReference type="NCBI Taxonomy" id="2787751"/>
    <lineage>
        <taxon>Bacteria</taxon>
        <taxon>Pseudomonadati</taxon>
        <taxon>Thermodesulfobacteriota</taxon>
        <taxon>Desulfovibrionia</taxon>
        <taxon>Desulfovibrionales</taxon>
        <taxon>Desulfovibrionaceae</taxon>
        <taxon>Taurinivorans</taxon>
    </lineage>
</organism>
<dbReference type="PROSITE" id="PS51084">
    <property type="entry name" value="HIT_2"/>
    <property type="match status" value="1"/>
</dbReference>
<feature type="short sequence motif" description="Histidine triad motif" evidence="2">
    <location>
        <begin position="122"/>
        <end position="126"/>
    </location>
</feature>
<dbReference type="SUPFAM" id="SSF54197">
    <property type="entry name" value="HIT-like"/>
    <property type="match status" value="1"/>
</dbReference>
<dbReference type="InterPro" id="IPR052908">
    <property type="entry name" value="AP-4-A_phosphorylase"/>
</dbReference>
<keyword evidence="1" id="KW-0547">Nucleotide-binding</keyword>
<gene>
    <name evidence="4" type="ORF">JBF11_03865</name>
</gene>
<dbReference type="Gene3D" id="3.30.428.10">
    <property type="entry name" value="HIT-like"/>
    <property type="match status" value="1"/>
</dbReference>
<reference evidence="4" key="1">
    <citation type="submission" date="2020-12" db="EMBL/GenBank/DDBJ databases">
        <title>Taurinivorans muris gen. nov., sp. nov., fundamental and realized metabolic niche of a ubiquitous sulfidogenic bacterium in the murine intestine.</title>
        <authorList>
            <person name="Ye H."/>
            <person name="Hanson B.T."/>
            <person name="Loy A."/>
        </authorList>
    </citation>
    <scope>NUCLEOTIDE SEQUENCE</scope>
    <source>
        <strain evidence="4">LT0009</strain>
    </source>
</reference>
<evidence type="ECO:0000313" key="4">
    <source>
        <dbReference type="EMBL" id="UWX06457.1"/>
    </source>
</evidence>
<dbReference type="InterPro" id="IPR011146">
    <property type="entry name" value="HIT-like"/>
</dbReference>
<evidence type="ECO:0000313" key="5">
    <source>
        <dbReference type="Proteomes" id="UP001058120"/>
    </source>
</evidence>
<accession>A0ABY5Y431</accession>
<dbReference type="InterPro" id="IPR036265">
    <property type="entry name" value="HIT-like_sf"/>
</dbReference>
<dbReference type="PANTHER" id="PTHR42997">
    <property type="entry name" value="HIT FAMILY HYDROLASE"/>
    <property type="match status" value="1"/>
</dbReference>
<dbReference type="EMBL" id="CP065938">
    <property type="protein sequence ID" value="UWX06457.1"/>
    <property type="molecule type" value="Genomic_DNA"/>
</dbReference>
<proteinExistence type="predicted"/>
<evidence type="ECO:0000259" key="3">
    <source>
        <dbReference type="PROSITE" id="PS51084"/>
    </source>
</evidence>
<evidence type="ECO:0000256" key="1">
    <source>
        <dbReference type="ARBA" id="ARBA00022741"/>
    </source>
</evidence>
<dbReference type="InterPro" id="IPR039383">
    <property type="entry name" value="FHIT"/>
</dbReference>
<feature type="domain" description="HIT" evidence="3">
    <location>
        <begin position="29"/>
        <end position="137"/>
    </location>
</feature>
<dbReference type="Pfam" id="PF01230">
    <property type="entry name" value="HIT"/>
    <property type="match status" value="1"/>
</dbReference>